<dbReference type="InterPro" id="IPR008972">
    <property type="entry name" value="Cupredoxin"/>
</dbReference>
<evidence type="ECO:0000256" key="2">
    <source>
        <dbReference type="ARBA" id="ARBA00022723"/>
    </source>
</evidence>
<evidence type="ECO:0000259" key="8">
    <source>
        <dbReference type="Pfam" id="PF00394"/>
    </source>
</evidence>
<dbReference type="InParanoid" id="A0A1V8S8I0"/>
<evidence type="ECO:0000313" key="11">
    <source>
        <dbReference type="EMBL" id="OQN95432.1"/>
    </source>
</evidence>
<organism evidence="11 12">
    <name type="scientific">Cryoendolithus antarcticus</name>
    <dbReference type="NCBI Taxonomy" id="1507870"/>
    <lineage>
        <taxon>Eukaryota</taxon>
        <taxon>Fungi</taxon>
        <taxon>Dikarya</taxon>
        <taxon>Ascomycota</taxon>
        <taxon>Pezizomycotina</taxon>
        <taxon>Dothideomycetes</taxon>
        <taxon>Dothideomycetidae</taxon>
        <taxon>Cladosporiales</taxon>
        <taxon>Cladosporiaceae</taxon>
        <taxon>Cryoendolithus</taxon>
    </lineage>
</organism>
<dbReference type="Pfam" id="PF07732">
    <property type="entry name" value="Cu-oxidase_3"/>
    <property type="match status" value="2"/>
</dbReference>
<dbReference type="SUPFAM" id="SSF49503">
    <property type="entry name" value="Cupredoxins"/>
    <property type="match status" value="3"/>
</dbReference>
<evidence type="ECO:0000256" key="4">
    <source>
        <dbReference type="ARBA" id="ARBA00023002"/>
    </source>
</evidence>
<feature type="domain" description="Plastocyanin-like" evidence="10">
    <location>
        <begin position="110"/>
        <end position="155"/>
    </location>
</feature>
<feature type="domain" description="Plastocyanin-like" evidence="9">
    <location>
        <begin position="538"/>
        <end position="623"/>
    </location>
</feature>
<evidence type="ECO:0000313" key="12">
    <source>
        <dbReference type="Proteomes" id="UP000192596"/>
    </source>
</evidence>
<dbReference type="Proteomes" id="UP000192596">
    <property type="component" value="Unassembled WGS sequence"/>
</dbReference>
<evidence type="ECO:0000256" key="5">
    <source>
        <dbReference type="ARBA" id="ARBA00023008"/>
    </source>
</evidence>
<dbReference type="CDD" id="cd04207">
    <property type="entry name" value="CuRO_3_LCC_like"/>
    <property type="match status" value="1"/>
</dbReference>
<keyword evidence="6" id="KW-0325">Glycoprotein</keyword>
<accession>A0A1V8S8I0</accession>
<dbReference type="PANTHER" id="PTHR11709:SF488">
    <property type="entry name" value="LACCASE-RELATED"/>
    <property type="match status" value="1"/>
</dbReference>
<reference evidence="12" key="1">
    <citation type="submission" date="2017-03" db="EMBL/GenBank/DDBJ databases">
        <title>Genomes of endolithic fungi from Antarctica.</title>
        <authorList>
            <person name="Coleine C."/>
            <person name="Masonjones S."/>
            <person name="Stajich J.E."/>
        </authorList>
    </citation>
    <scope>NUCLEOTIDE SEQUENCE [LARGE SCALE GENOMIC DNA]</scope>
    <source>
        <strain evidence="12">CCFEE 5527</strain>
    </source>
</reference>
<feature type="chain" id="PRO_5013048448" description="Plastocyanin-like domain-containing protein" evidence="7">
    <location>
        <begin position="20"/>
        <end position="732"/>
    </location>
</feature>
<evidence type="ECO:0008006" key="13">
    <source>
        <dbReference type="Google" id="ProtNLM"/>
    </source>
</evidence>
<dbReference type="GO" id="GO:0005507">
    <property type="term" value="F:copper ion binding"/>
    <property type="evidence" value="ECO:0007669"/>
    <property type="project" value="InterPro"/>
</dbReference>
<dbReference type="GO" id="GO:0016491">
    <property type="term" value="F:oxidoreductase activity"/>
    <property type="evidence" value="ECO:0007669"/>
    <property type="project" value="UniProtKB-KW"/>
</dbReference>
<evidence type="ECO:0000256" key="7">
    <source>
        <dbReference type="SAM" id="SignalP"/>
    </source>
</evidence>
<dbReference type="InterPro" id="IPR011707">
    <property type="entry name" value="Cu-oxidase-like_N"/>
</dbReference>
<dbReference type="Pfam" id="PF07731">
    <property type="entry name" value="Cu-oxidase_2"/>
    <property type="match status" value="1"/>
</dbReference>
<dbReference type="Pfam" id="PF00394">
    <property type="entry name" value="Cu-oxidase"/>
    <property type="match status" value="1"/>
</dbReference>
<feature type="domain" description="Plastocyanin-like" evidence="8">
    <location>
        <begin position="346"/>
        <end position="410"/>
    </location>
</feature>
<dbReference type="CDD" id="cd13850">
    <property type="entry name" value="CuRO_1_Abr2_like"/>
    <property type="match status" value="1"/>
</dbReference>
<comment type="similarity">
    <text evidence="1">Belongs to the multicopper oxidase family.</text>
</comment>
<dbReference type="STRING" id="1507870.A0A1V8S8I0"/>
<dbReference type="InterPro" id="IPR045087">
    <property type="entry name" value="Cu-oxidase_fam"/>
</dbReference>
<evidence type="ECO:0000259" key="9">
    <source>
        <dbReference type="Pfam" id="PF07731"/>
    </source>
</evidence>
<dbReference type="InterPro" id="IPR011706">
    <property type="entry name" value="Cu-oxidase_C"/>
</dbReference>
<evidence type="ECO:0000259" key="10">
    <source>
        <dbReference type="Pfam" id="PF07732"/>
    </source>
</evidence>
<proteinExistence type="inferred from homology"/>
<keyword evidence="5" id="KW-0186">Copper</keyword>
<dbReference type="OrthoDB" id="2121828at2759"/>
<name>A0A1V8S8I0_9PEZI</name>
<dbReference type="Gene3D" id="2.60.40.420">
    <property type="entry name" value="Cupredoxins - blue copper proteins"/>
    <property type="match status" value="3"/>
</dbReference>
<evidence type="ECO:0000256" key="1">
    <source>
        <dbReference type="ARBA" id="ARBA00010609"/>
    </source>
</evidence>
<evidence type="ECO:0000256" key="6">
    <source>
        <dbReference type="ARBA" id="ARBA00023180"/>
    </source>
</evidence>
<dbReference type="InterPro" id="IPR001117">
    <property type="entry name" value="Cu-oxidase_2nd"/>
</dbReference>
<dbReference type="AlphaFoldDB" id="A0A1V8S8I0"/>
<evidence type="ECO:0000256" key="3">
    <source>
        <dbReference type="ARBA" id="ARBA00022729"/>
    </source>
</evidence>
<dbReference type="EMBL" id="NAJO01000096">
    <property type="protein sequence ID" value="OQN95432.1"/>
    <property type="molecule type" value="Genomic_DNA"/>
</dbReference>
<keyword evidence="3 7" id="KW-0732">Signal</keyword>
<protein>
    <recommendedName>
        <fullName evidence="13">Plastocyanin-like domain-containing protein</fullName>
    </recommendedName>
</protein>
<keyword evidence="2" id="KW-0479">Metal-binding</keyword>
<keyword evidence="12" id="KW-1185">Reference proteome</keyword>
<feature type="signal peptide" evidence="7">
    <location>
        <begin position="1"/>
        <end position="19"/>
    </location>
</feature>
<keyword evidence="4" id="KW-0560">Oxidoreductase</keyword>
<gene>
    <name evidence="11" type="ORF">B0A48_18489</name>
</gene>
<feature type="domain" description="Plastocyanin-like" evidence="10">
    <location>
        <begin position="28"/>
        <end position="82"/>
    </location>
</feature>
<sequence>MFSLAGLSMLSLLTASTLAEVRSYNFTIHEGKAAPDGFSRPVYLINGQHPAPLIEANEDDTLEVFVKNELPVETTIHWHGTSHLLLVRCSMLIGALLQASFNVEHRTWTYPIAPGGNFTYRFDLSNEYGFYWYHSHFRAYYNDAIRGPLNIRPKRSRSRPFESLASSDAEAEALLRAERDAFPVLLTDWYHEVSDTVLQEYNRTGVFPHCVDSLLANGLGRVQCLPQAVLDCGPSLCLGSDDSSSMSMESSGTTLTSMASSDTVPMSMAPDKTMLMFMQPSATAELSRSSSAASSMDMSLGPRGCIQPTMFRPGFNASDLPPETCTETMAPLLTIAANFSSGWLALNLVNAGSTTKLTVSLDSHTMYVYAADGLFVKVQEVEVLPMSLGERYSVMIKLDQTPGDYTLRFASIPVGDMQQVIEDLAVVRYTRGVNESFMSAMESSPPRPKNNQTMSMLGDETSNVHMLVNGSAKPTASTLRPQNLGPFDLIAPPRHNNVATRVLNINQTGIVSWVVDRYSYSEPKVPVIYGNISDGWNASTTMFMPFNTTIDLIMRVAPDSMDTMGHPMHLHGHKFWILGSGQGEFPYSSVQDVPDSLVNLDDPPYRDTVELPASGWAVIRQRFAWAYQNLKANVQFSSTCSMQIIISEDFYTALLKIGFNVLTAASEAVYLNEGSRIKVPGMTWLEQNRVDELAADIEKRKAPAVPSELLDEGIARGVRFVDQQNAAISMSP</sequence>
<dbReference type="PANTHER" id="PTHR11709">
    <property type="entry name" value="MULTI-COPPER OXIDASE"/>
    <property type="match status" value="1"/>
</dbReference>
<comment type="caution">
    <text evidence="11">The sequence shown here is derived from an EMBL/GenBank/DDBJ whole genome shotgun (WGS) entry which is preliminary data.</text>
</comment>